<evidence type="ECO:0000259" key="14">
    <source>
        <dbReference type="PROSITE" id="PS50885"/>
    </source>
</evidence>
<dbReference type="InterPro" id="IPR010559">
    <property type="entry name" value="Sig_transdc_His_kin_internal"/>
</dbReference>
<dbReference type="PROSITE" id="PS50885">
    <property type="entry name" value="HAMP"/>
    <property type="match status" value="1"/>
</dbReference>
<dbReference type="InterPro" id="IPR003594">
    <property type="entry name" value="HATPase_dom"/>
</dbReference>
<dbReference type="SUPFAM" id="SSF55874">
    <property type="entry name" value="ATPase domain of HSP90 chaperone/DNA topoisomerase II/histidine kinase"/>
    <property type="match status" value="1"/>
</dbReference>
<dbReference type="CDD" id="cd06225">
    <property type="entry name" value="HAMP"/>
    <property type="match status" value="1"/>
</dbReference>
<keyword evidence="11 13" id="KW-0472">Membrane</keyword>
<organism evidence="15">
    <name type="scientific">Paenibacillus sp. BIHB 4019</name>
    <dbReference type="NCBI Taxonomy" id="1870819"/>
    <lineage>
        <taxon>Bacteria</taxon>
        <taxon>Bacillati</taxon>
        <taxon>Bacillota</taxon>
        <taxon>Bacilli</taxon>
        <taxon>Bacillales</taxon>
        <taxon>Paenibacillaceae</taxon>
        <taxon>Paenibacillus</taxon>
    </lineage>
</organism>
<evidence type="ECO:0000256" key="1">
    <source>
        <dbReference type="ARBA" id="ARBA00004651"/>
    </source>
</evidence>
<dbReference type="PANTHER" id="PTHR34220">
    <property type="entry name" value="SENSOR HISTIDINE KINASE YPDA"/>
    <property type="match status" value="1"/>
</dbReference>
<dbReference type="Gene3D" id="6.10.340.10">
    <property type="match status" value="1"/>
</dbReference>
<keyword evidence="6" id="KW-0547">Nucleotide-binding</keyword>
<dbReference type="InterPro" id="IPR003660">
    <property type="entry name" value="HAMP_dom"/>
</dbReference>
<dbReference type="RefSeq" id="WP_172455396.1">
    <property type="nucleotide sequence ID" value="NZ_CP016808.1"/>
</dbReference>
<dbReference type="Pfam" id="PF00672">
    <property type="entry name" value="HAMP"/>
    <property type="match status" value="1"/>
</dbReference>
<feature type="domain" description="HAMP" evidence="14">
    <location>
        <begin position="326"/>
        <end position="378"/>
    </location>
</feature>
<dbReference type="GO" id="GO:0000155">
    <property type="term" value="F:phosphorelay sensor kinase activity"/>
    <property type="evidence" value="ECO:0007669"/>
    <property type="project" value="InterPro"/>
</dbReference>
<gene>
    <name evidence="15" type="ORF">BBD42_04985</name>
</gene>
<dbReference type="SMART" id="SM00304">
    <property type="entry name" value="HAMP"/>
    <property type="match status" value="1"/>
</dbReference>
<protein>
    <recommendedName>
        <fullName evidence="14">HAMP domain-containing protein</fullName>
    </recommendedName>
</protein>
<dbReference type="AlphaFoldDB" id="A0A1B2DDV2"/>
<evidence type="ECO:0000256" key="2">
    <source>
        <dbReference type="ARBA" id="ARBA00022475"/>
    </source>
</evidence>
<keyword evidence="8" id="KW-0067">ATP-binding</keyword>
<evidence type="ECO:0000256" key="10">
    <source>
        <dbReference type="ARBA" id="ARBA00023012"/>
    </source>
</evidence>
<dbReference type="GO" id="GO:0005886">
    <property type="term" value="C:plasma membrane"/>
    <property type="evidence" value="ECO:0007669"/>
    <property type="project" value="UniProtKB-SubCell"/>
</dbReference>
<name>A0A1B2DDV2_9BACL</name>
<evidence type="ECO:0000256" key="3">
    <source>
        <dbReference type="ARBA" id="ARBA00022553"/>
    </source>
</evidence>
<evidence type="ECO:0000256" key="4">
    <source>
        <dbReference type="ARBA" id="ARBA00022679"/>
    </source>
</evidence>
<evidence type="ECO:0000256" key="8">
    <source>
        <dbReference type="ARBA" id="ARBA00022840"/>
    </source>
</evidence>
<keyword evidence="10" id="KW-0902">Two-component regulatory system</keyword>
<dbReference type="Pfam" id="PF02518">
    <property type="entry name" value="HATPase_c"/>
    <property type="match status" value="1"/>
</dbReference>
<keyword evidence="3" id="KW-0597">Phosphoprotein</keyword>
<feature type="coiled-coil region" evidence="12">
    <location>
        <begin position="373"/>
        <end position="400"/>
    </location>
</feature>
<dbReference type="InterPro" id="IPR036890">
    <property type="entry name" value="HATPase_C_sf"/>
</dbReference>
<dbReference type="InterPro" id="IPR050640">
    <property type="entry name" value="Bact_2-comp_sensor_kinase"/>
</dbReference>
<dbReference type="PANTHER" id="PTHR34220:SF11">
    <property type="entry name" value="SENSOR PROTEIN KINASE HPTS"/>
    <property type="match status" value="1"/>
</dbReference>
<evidence type="ECO:0000313" key="15">
    <source>
        <dbReference type="EMBL" id="ANY65894.1"/>
    </source>
</evidence>
<dbReference type="SUPFAM" id="SSF158472">
    <property type="entry name" value="HAMP domain-like"/>
    <property type="match status" value="1"/>
</dbReference>
<keyword evidence="9 13" id="KW-1133">Transmembrane helix</keyword>
<dbReference type="Pfam" id="PF06580">
    <property type="entry name" value="His_kinase"/>
    <property type="match status" value="1"/>
</dbReference>
<keyword evidence="7" id="KW-0418">Kinase</keyword>
<evidence type="ECO:0000256" key="7">
    <source>
        <dbReference type="ARBA" id="ARBA00022777"/>
    </source>
</evidence>
<evidence type="ECO:0000256" key="12">
    <source>
        <dbReference type="SAM" id="Coils"/>
    </source>
</evidence>
<evidence type="ECO:0000256" key="9">
    <source>
        <dbReference type="ARBA" id="ARBA00022989"/>
    </source>
</evidence>
<comment type="subcellular location">
    <subcellularLocation>
        <location evidence="1">Cell membrane</location>
        <topology evidence="1">Multi-pass membrane protein</topology>
    </subcellularLocation>
</comment>
<dbReference type="Gene3D" id="3.30.565.10">
    <property type="entry name" value="Histidine kinase-like ATPase, C-terminal domain"/>
    <property type="match status" value="1"/>
</dbReference>
<reference evidence="15" key="1">
    <citation type="submission" date="2016-08" db="EMBL/GenBank/DDBJ databases">
        <title>Complete Genome Seqeunce of Paenibacillus sp. BIHB 4019 from tea rhizoplane.</title>
        <authorList>
            <person name="Thakur R."/>
            <person name="Swarnkar M.K."/>
            <person name="Gulati A."/>
        </authorList>
    </citation>
    <scope>NUCLEOTIDE SEQUENCE [LARGE SCALE GENOMIC DNA]</scope>
    <source>
        <strain evidence="15">BIHB4019</strain>
    </source>
</reference>
<sequence length="612" mass="69130">MKWFKRYKLQPTLVIVSSLVILLLLAVQAVIVYYSTSQLMSAKISDASLSQLEQTNESLTQQMQSIRSLALSIVINQNVIRILEDGRWGADIYQQIRSNESITDLLSNTAYSRSDISEIIIITDRMSIYNYSNPNGIYEQERMKDKPYWDYMSSRTEGFLPPRANDVRIDGAGAHIITYFHKIFSSDGKALGYVNINLQFDHFSSALTNLPQQNQTYIVDDQSGIHGVNLQKSTDDQDDTIAQIEQQGGLQGAASAASGQGYTVIDIGGQKYLSMFTRPNEFGWRIAQLKPYAEVVAGIPQIMNRVMIASILCLSLGIVILVFFSRSITNPLKRLIQQMNKVGKGNFDITLDTDYMNEIGELNQRFMIMSSKIKDLMHSIEEEQRQLRESELKALQSQINPHFLYNTLDAINWMAIKIRADDISRMTSALGDFFRLSLNKGRSQTTIKLELEHLRAYIHLMSFRYSYRFTYDEEVDEELLSAETVKIILQPLVENSLVHGFAATKGAGALNLRVWREGEDIVFVLTDDGIGVNVEQMNASLKNAVVQDAEQTGGYGVVNVNQRIKMHDGSAYGLTYLHTKRGTAVEVRIRAARSYNYTASGEVIQHVEHADR</sequence>
<feature type="transmembrane region" description="Helical" evidence="13">
    <location>
        <begin position="306"/>
        <end position="324"/>
    </location>
</feature>
<evidence type="ECO:0000256" key="13">
    <source>
        <dbReference type="SAM" id="Phobius"/>
    </source>
</evidence>
<keyword evidence="4" id="KW-0808">Transferase</keyword>
<proteinExistence type="predicted"/>
<accession>A0A1B2DDV2</accession>
<keyword evidence="12" id="KW-0175">Coiled coil</keyword>
<evidence type="ECO:0000256" key="5">
    <source>
        <dbReference type="ARBA" id="ARBA00022692"/>
    </source>
</evidence>
<dbReference type="GO" id="GO:0005524">
    <property type="term" value="F:ATP binding"/>
    <property type="evidence" value="ECO:0007669"/>
    <property type="project" value="UniProtKB-KW"/>
</dbReference>
<keyword evidence="2" id="KW-1003">Cell membrane</keyword>
<evidence type="ECO:0000256" key="6">
    <source>
        <dbReference type="ARBA" id="ARBA00022741"/>
    </source>
</evidence>
<evidence type="ECO:0000256" key="11">
    <source>
        <dbReference type="ARBA" id="ARBA00023136"/>
    </source>
</evidence>
<dbReference type="EMBL" id="CP016808">
    <property type="protein sequence ID" value="ANY65894.1"/>
    <property type="molecule type" value="Genomic_DNA"/>
</dbReference>
<keyword evidence="5 13" id="KW-0812">Transmembrane</keyword>